<protein>
    <recommendedName>
        <fullName evidence="2">UBP-type domain-containing protein</fullName>
    </recommendedName>
</protein>
<keyword evidence="4" id="KW-1185">Reference proteome</keyword>
<evidence type="ECO:0000256" key="1">
    <source>
        <dbReference type="SAM" id="MobiDB-lite"/>
    </source>
</evidence>
<dbReference type="KEGG" id="sseo:D0Z67_27280"/>
<evidence type="ECO:0000313" key="4">
    <source>
        <dbReference type="Proteomes" id="UP000292547"/>
    </source>
</evidence>
<dbReference type="OrthoDB" id="120315at2"/>
<organism evidence="3 4">
    <name type="scientific">Streptomyces seoulensis</name>
    <dbReference type="NCBI Taxonomy" id="73044"/>
    <lineage>
        <taxon>Bacteria</taxon>
        <taxon>Bacillati</taxon>
        <taxon>Actinomycetota</taxon>
        <taxon>Actinomycetes</taxon>
        <taxon>Kitasatosporales</taxon>
        <taxon>Streptomycetaceae</taxon>
        <taxon>Streptomyces</taxon>
    </lineage>
</organism>
<dbReference type="Proteomes" id="UP000292547">
    <property type="component" value="Chromosome"/>
</dbReference>
<evidence type="ECO:0000259" key="2">
    <source>
        <dbReference type="PROSITE" id="PS50271"/>
    </source>
</evidence>
<dbReference type="GeneID" id="300102611"/>
<feature type="domain" description="UBP-type" evidence="2">
    <location>
        <begin position="16"/>
        <end position="101"/>
    </location>
</feature>
<dbReference type="RefSeq" id="WP_031179248.1">
    <property type="nucleotide sequence ID" value="NZ_CP032229.1"/>
</dbReference>
<gene>
    <name evidence="3" type="ORF">D0Z67_27280</name>
</gene>
<feature type="region of interest" description="Disordered" evidence="1">
    <location>
        <begin position="1"/>
        <end position="29"/>
    </location>
</feature>
<dbReference type="GO" id="GO:0008270">
    <property type="term" value="F:zinc ion binding"/>
    <property type="evidence" value="ECO:0007669"/>
    <property type="project" value="InterPro"/>
</dbReference>
<dbReference type="InterPro" id="IPR013083">
    <property type="entry name" value="Znf_RING/FYVE/PHD"/>
</dbReference>
<dbReference type="STRING" id="73044.GCA_000725795_00401"/>
<evidence type="ECO:0000313" key="3">
    <source>
        <dbReference type="EMBL" id="QBJ93612.1"/>
    </source>
</evidence>
<dbReference type="SUPFAM" id="SSF57850">
    <property type="entry name" value="RING/U-box"/>
    <property type="match status" value="1"/>
</dbReference>
<dbReference type="AlphaFoldDB" id="A0A4P6U307"/>
<reference evidence="3 4" key="1">
    <citation type="submission" date="2018-08" db="EMBL/GenBank/DDBJ databases">
        <title>The complete genome sequence of Streptomyces seoulensis, a pioneer strain for nickel superoxide dismutase discovery.</title>
        <authorList>
            <person name="Shin J."/>
            <person name="Lee J.-S."/>
            <person name="Lee E.-J."/>
            <person name="Youn H.-D."/>
        </authorList>
    </citation>
    <scope>NUCLEOTIDE SEQUENCE [LARGE SCALE GENOMIC DNA]</scope>
    <source>
        <strain evidence="3 4">KCTC 9819</strain>
    </source>
</reference>
<accession>A0A4P6U307</accession>
<feature type="compositionally biased region" description="Basic and acidic residues" evidence="1">
    <location>
        <begin position="9"/>
        <end position="23"/>
    </location>
</feature>
<sequence>MTTWVPRTDGGRPEGRYCAHGEQPDPPPATAGGCRECAAAGKRWVRLLLCLTCGHLGCCDSSPGAHATAHYEKTGHPVARSAEPGEDWAWCYADEVYLRQR</sequence>
<name>A0A4P6U307_STRSO</name>
<proteinExistence type="predicted"/>
<dbReference type="PROSITE" id="PS50271">
    <property type="entry name" value="ZF_UBP"/>
    <property type="match status" value="1"/>
</dbReference>
<dbReference type="InterPro" id="IPR001607">
    <property type="entry name" value="Znf_UBP"/>
</dbReference>
<dbReference type="Gene3D" id="3.30.40.10">
    <property type="entry name" value="Zinc/RING finger domain, C3HC4 (zinc finger)"/>
    <property type="match status" value="1"/>
</dbReference>
<dbReference type="Pfam" id="PF02148">
    <property type="entry name" value="zf-UBP"/>
    <property type="match status" value="1"/>
</dbReference>
<dbReference type="EMBL" id="CP032229">
    <property type="protein sequence ID" value="QBJ93612.1"/>
    <property type="molecule type" value="Genomic_DNA"/>
</dbReference>